<dbReference type="CDD" id="cd06170">
    <property type="entry name" value="LuxR_C_like"/>
    <property type="match status" value="1"/>
</dbReference>
<protein>
    <submittedName>
        <fullName evidence="5">LuxR family transcriptional regulator</fullName>
    </submittedName>
</protein>
<keyword evidence="6" id="KW-1185">Reference proteome</keyword>
<reference evidence="5 6" key="1">
    <citation type="submission" date="2019-09" db="EMBL/GenBank/DDBJ databases">
        <title>Phylogeny of genus Pseudoclavibacter and closely related genus.</title>
        <authorList>
            <person name="Li Y."/>
        </authorList>
    </citation>
    <scope>NUCLEOTIDE SEQUENCE [LARGE SCALE GENOMIC DNA]</scope>
    <source>
        <strain evidence="5 6">KCTC 13959</strain>
    </source>
</reference>
<dbReference type="InterPro" id="IPR036890">
    <property type="entry name" value="HATPase_C_sf"/>
</dbReference>
<dbReference type="OrthoDB" id="3171430at2"/>
<dbReference type="PANTHER" id="PTHR44688">
    <property type="entry name" value="DNA-BINDING TRANSCRIPTIONAL ACTIVATOR DEVR_DOSR"/>
    <property type="match status" value="1"/>
</dbReference>
<dbReference type="Pfam" id="PF00196">
    <property type="entry name" value="GerE"/>
    <property type="match status" value="1"/>
</dbReference>
<evidence type="ECO:0000259" key="4">
    <source>
        <dbReference type="PROSITE" id="PS50043"/>
    </source>
</evidence>
<dbReference type="RefSeq" id="WP_158050894.1">
    <property type="nucleotide sequence ID" value="NZ_WBKB01000001.1"/>
</dbReference>
<keyword evidence="2" id="KW-0238">DNA-binding</keyword>
<dbReference type="Proteomes" id="UP000433493">
    <property type="component" value="Unassembled WGS sequence"/>
</dbReference>
<keyword evidence="3" id="KW-0804">Transcription</keyword>
<evidence type="ECO:0000313" key="5">
    <source>
        <dbReference type="EMBL" id="KAB1644881.1"/>
    </source>
</evidence>
<dbReference type="SUPFAM" id="SSF46894">
    <property type="entry name" value="C-terminal effector domain of the bipartite response regulators"/>
    <property type="match status" value="1"/>
</dbReference>
<name>A0A7J5BF43_9MICO</name>
<dbReference type="SMART" id="SM00421">
    <property type="entry name" value="HTH_LUXR"/>
    <property type="match status" value="1"/>
</dbReference>
<feature type="domain" description="HTH luxR-type" evidence="4">
    <location>
        <begin position="362"/>
        <end position="424"/>
    </location>
</feature>
<evidence type="ECO:0000256" key="3">
    <source>
        <dbReference type="ARBA" id="ARBA00023163"/>
    </source>
</evidence>
<sequence length="424" mass="46602">MVEDVLSLANKIASASLLDVASELSEAIQPAWSHRALVIFTLVCTGRPTKKAGDARITERVTIDELVALRDREDAPHTGERIRAKIGGQERLVRTWRSRHDALLVLFERADPGFGNQPDASGESAEPTADQRRVIEQLWQLADTSIQHQVEGSSPEYLAESRVLSAERNRVVQELTDGHTVALEAVLATLRSRHLDDATARKAAIEQLTVALRSSRDTAFTNRAMSVEPVTGAFSQLRRDLQPFSALGDLDLDLIPPPKDGRALPGEVAHAARWLVRTFALSLMNEPETTRLRVEWGCDGENLLIKLRDNGEGQRAAADAELAPMIERITALQGDCEVNATAGWGSDLAIRIPLDQPTQAAKIDIHGQLTTREREVLQLVATGARNRDIAAKLSVSEHTVKFHVASLLRKFNVPNRAALIARTR</sequence>
<dbReference type="EMBL" id="WBKB01000001">
    <property type="protein sequence ID" value="KAB1644881.1"/>
    <property type="molecule type" value="Genomic_DNA"/>
</dbReference>
<gene>
    <name evidence="5" type="ORF">F8O05_01010</name>
</gene>
<comment type="caution">
    <text evidence="5">The sequence shown here is derived from an EMBL/GenBank/DDBJ whole genome shotgun (WGS) entry which is preliminary data.</text>
</comment>
<dbReference type="InterPro" id="IPR036388">
    <property type="entry name" value="WH-like_DNA-bd_sf"/>
</dbReference>
<proteinExistence type="predicted"/>
<dbReference type="PRINTS" id="PR00038">
    <property type="entry name" value="HTHLUXR"/>
</dbReference>
<dbReference type="InterPro" id="IPR000792">
    <property type="entry name" value="Tscrpt_reg_LuxR_C"/>
</dbReference>
<dbReference type="GO" id="GO:0006355">
    <property type="term" value="P:regulation of DNA-templated transcription"/>
    <property type="evidence" value="ECO:0007669"/>
    <property type="project" value="InterPro"/>
</dbReference>
<dbReference type="InterPro" id="IPR016032">
    <property type="entry name" value="Sig_transdc_resp-reg_C-effctor"/>
</dbReference>
<dbReference type="GO" id="GO:0003677">
    <property type="term" value="F:DNA binding"/>
    <property type="evidence" value="ECO:0007669"/>
    <property type="project" value="UniProtKB-KW"/>
</dbReference>
<evidence type="ECO:0000313" key="6">
    <source>
        <dbReference type="Proteomes" id="UP000433493"/>
    </source>
</evidence>
<dbReference type="PROSITE" id="PS50043">
    <property type="entry name" value="HTH_LUXR_2"/>
    <property type="match status" value="1"/>
</dbReference>
<organism evidence="5 6">
    <name type="scientific">Gulosibacter chungangensis</name>
    <dbReference type="NCBI Taxonomy" id="979746"/>
    <lineage>
        <taxon>Bacteria</taxon>
        <taxon>Bacillati</taxon>
        <taxon>Actinomycetota</taxon>
        <taxon>Actinomycetes</taxon>
        <taxon>Micrococcales</taxon>
        <taxon>Microbacteriaceae</taxon>
        <taxon>Gulosibacter</taxon>
    </lineage>
</organism>
<evidence type="ECO:0000256" key="1">
    <source>
        <dbReference type="ARBA" id="ARBA00023015"/>
    </source>
</evidence>
<evidence type="ECO:0000256" key="2">
    <source>
        <dbReference type="ARBA" id="ARBA00023125"/>
    </source>
</evidence>
<dbReference type="PANTHER" id="PTHR44688:SF16">
    <property type="entry name" value="DNA-BINDING TRANSCRIPTIONAL ACTIVATOR DEVR_DOSR"/>
    <property type="match status" value="1"/>
</dbReference>
<dbReference type="PROSITE" id="PS00622">
    <property type="entry name" value="HTH_LUXR_1"/>
    <property type="match status" value="1"/>
</dbReference>
<accession>A0A7J5BF43</accession>
<dbReference type="Gene3D" id="1.10.10.10">
    <property type="entry name" value="Winged helix-like DNA-binding domain superfamily/Winged helix DNA-binding domain"/>
    <property type="match status" value="1"/>
</dbReference>
<dbReference type="AlphaFoldDB" id="A0A7J5BF43"/>
<dbReference type="Gene3D" id="3.30.565.10">
    <property type="entry name" value="Histidine kinase-like ATPase, C-terminal domain"/>
    <property type="match status" value="1"/>
</dbReference>
<keyword evidence="1" id="KW-0805">Transcription regulation</keyword>